<evidence type="ECO:0000313" key="5">
    <source>
        <dbReference type="EMBL" id="ALN83083.1"/>
    </source>
</evidence>
<dbReference type="NCBIfam" id="TIGR01643">
    <property type="entry name" value="YD_repeat_2x"/>
    <property type="match status" value="3"/>
</dbReference>
<dbReference type="PATRIC" id="fig|84531.8.peg.4973"/>
<feature type="signal peptide" evidence="2">
    <location>
        <begin position="1"/>
        <end position="30"/>
    </location>
</feature>
<accession>A0A0S2FHM8</accession>
<dbReference type="Pfam" id="PF05593">
    <property type="entry name" value="RHS_repeat"/>
    <property type="match status" value="2"/>
</dbReference>
<dbReference type="STRING" id="84531.LA76x_4981"/>
<dbReference type="Pfam" id="PF25023">
    <property type="entry name" value="TEN_YD-shell"/>
    <property type="match status" value="1"/>
</dbReference>
<evidence type="ECO:0000259" key="4">
    <source>
        <dbReference type="Pfam" id="PF25023"/>
    </source>
</evidence>
<keyword evidence="1" id="KW-0677">Repeat</keyword>
<evidence type="ECO:0000256" key="1">
    <source>
        <dbReference type="ARBA" id="ARBA00022737"/>
    </source>
</evidence>
<dbReference type="InterPro" id="IPR022385">
    <property type="entry name" value="Rhs_assc_core"/>
</dbReference>
<organism evidence="5 6">
    <name type="scientific">Lysobacter antibioticus</name>
    <dbReference type="NCBI Taxonomy" id="84531"/>
    <lineage>
        <taxon>Bacteria</taxon>
        <taxon>Pseudomonadati</taxon>
        <taxon>Pseudomonadota</taxon>
        <taxon>Gammaproteobacteria</taxon>
        <taxon>Lysobacterales</taxon>
        <taxon>Lysobacteraceae</taxon>
        <taxon>Lysobacter</taxon>
    </lineage>
</organism>
<evidence type="ECO:0000256" key="2">
    <source>
        <dbReference type="SAM" id="SignalP"/>
    </source>
</evidence>
<name>A0A0S2FHM8_LYSAN</name>
<dbReference type="Gene3D" id="2.180.10.10">
    <property type="entry name" value="RHS repeat-associated core"/>
    <property type="match status" value="2"/>
</dbReference>
<protein>
    <submittedName>
        <fullName evidence="5">RHS repeat-associated core domain protein</fullName>
    </submittedName>
</protein>
<dbReference type="Proteomes" id="UP000060787">
    <property type="component" value="Chromosome"/>
</dbReference>
<dbReference type="EMBL" id="CP011129">
    <property type="protein sequence ID" value="ALN83083.1"/>
    <property type="molecule type" value="Genomic_DNA"/>
</dbReference>
<evidence type="ECO:0000313" key="6">
    <source>
        <dbReference type="Proteomes" id="UP000060787"/>
    </source>
</evidence>
<proteinExistence type="predicted"/>
<feature type="domain" description="DUF6531" evidence="3">
    <location>
        <begin position="170"/>
        <end position="248"/>
    </location>
</feature>
<dbReference type="InterPro" id="IPR031325">
    <property type="entry name" value="RHS_repeat"/>
</dbReference>
<dbReference type="InterPro" id="IPR050708">
    <property type="entry name" value="T6SS_VgrG/RHS"/>
</dbReference>
<keyword evidence="6" id="KW-1185">Reference proteome</keyword>
<gene>
    <name evidence="5" type="ORF">LA76x_4981</name>
</gene>
<dbReference type="Pfam" id="PF20148">
    <property type="entry name" value="DUF6531"/>
    <property type="match status" value="1"/>
</dbReference>
<dbReference type="InterPro" id="IPR056823">
    <property type="entry name" value="TEN-like_YD-shell"/>
</dbReference>
<dbReference type="KEGG" id="lab:LA76x_4981"/>
<dbReference type="PANTHER" id="PTHR32305:SF15">
    <property type="entry name" value="PROTEIN RHSA-RELATED"/>
    <property type="match status" value="1"/>
</dbReference>
<keyword evidence="2" id="KW-0732">Signal</keyword>
<reference evidence="5 6" key="1">
    <citation type="journal article" date="2015" name="BMC Genomics">
        <title>Comparative genomics and metabolic profiling of the genus Lysobacter.</title>
        <authorList>
            <person name="de Bruijn I."/>
            <person name="Cheng X."/>
            <person name="de Jager V."/>
            <person name="Exposito R.G."/>
            <person name="Watrous J."/>
            <person name="Patel N."/>
            <person name="Postma J."/>
            <person name="Dorrestein P.C."/>
            <person name="Kobayashi D."/>
            <person name="Raaijmakers J.M."/>
        </authorList>
    </citation>
    <scope>NUCLEOTIDE SEQUENCE [LARGE SCALE GENOMIC DNA]</scope>
    <source>
        <strain evidence="5 6">76</strain>
    </source>
</reference>
<evidence type="ECO:0000259" key="3">
    <source>
        <dbReference type="Pfam" id="PF20148"/>
    </source>
</evidence>
<feature type="domain" description="Teneurin-like YD-shell" evidence="4">
    <location>
        <begin position="1067"/>
        <end position="1335"/>
    </location>
</feature>
<feature type="chain" id="PRO_5006597405" evidence="2">
    <location>
        <begin position="31"/>
        <end position="1529"/>
    </location>
</feature>
<dbReference type="InterPro" id="IPR006530">
    <property type="entry name" value="YD"/>
</dbReference>
<dbReference type="PANTHER" id="PTHR32305">
    <property type="match status" value="1"/>
</dbReference>
<dbReference type="InterPro" id="IPR045351">
    <property type="entry name" value="DUF6531"/>
</dbReference>
<sequence>MKMLVKTRMNPLSASLAVALASVSSFSAMAAFPVETGQAAVGGHAPGPVWMGAWPNTYTLREAMAACERHKIDTAQDLIEYPPLQDGFNQRTWTITDCKKAVVQPEVTGGLLTIHLEMANRYDLPPSDDPPMEHYSYYYGTTNAYWPLEDREEDTGKNLGRSDCSNNCIGNPIVVNAANKFQDETDYAGNGGRGLKFHRYYNSAPEVGLADLGENWRHTYSRNLEFNSFSTESKAITIHRDDGMQILFRRVDGAWLPSAEVRMVLTPVLEAGLPISWELANAADGSVETYDAEGRLLAIDYLDGYHLTLDYVAGLLSKVTDAQGRALQIDHDSNGLISSVTDPTGVRYNYTYLSPNYPTFPDDTERRLEKVVATSGYKREYQYYAGTESMMRGLLTSVLDETGSVKAKFGYDNTGNPISTEHTQGAERYVVEGGQYGTTDVVYSNGLRYKYKFTTINGRKLTTDAERVCTDGCASATAVYTYDANGFPDRVGDFGRTSADYDYNARGLVAQKREAIGNREERLTQIDWHPTFDVPTEERVYNRDGELWTKRQWTYNGRGQELTVTKIDPLSGAARTSATSFCEAADIQAGSCPIIGLVTQVDGPRTDVNDTTTFTYYAQDDVGCASPTGSCDHRKGDLWKVTDALGQIDEVLKYDRSGRAISSRDANGIVTDQEYHPRGWLLRQVVRGSDNATETDDAITLMEYDSVGLVKKTTDPDGVATRFEYDPAGRLTDVISSTGARIHYTLDNEGRPEKTDVKDPGGIIQRTLSTLRNQLGQIKAERDAYGRTTNFTYSAAGTPSYTTDALGRQSTETANWFRQTDQTRANLTGRTTGASHFYDAVGEMISTYDGLGRETGYDRNRFGEVLTLRSPATGSSTYTYDSGGNRTSATDADGRLTQYTYDALGRSLSTLYPSDPTLNVSRSYDFPSAACATDEKFGKSRLARITDSTGYTDYCYGRYGNIVRKIQAINGKTFTSRYEYTKGGRLKAITYPSGTLVAYGANSEGNIASVTVTRPGQASQALLTGITYYPFGPAGEFVFGNGRRLRRQHNLNYQPTSIQDSGVDGLSVGFVFNEVGNLAELRRGDQSTPALRKYGYDTLNQLADVKTGADAPLKTYLYHDFTQNRTTEITNGATSIGSVYAVDRLTEWNGVARAYDGAGNTISIGGAAKEFTYNAAGRMSTVKASGQTKATYRYSGIGERVQRQIGSVVDYTNYDTVGRFLGRYGATGAAVQEVIWLGDTPVGLIAANKLLYIEADHLGTPRVIIDPSRQRAVWTWDLAGDVFGATLPNQDPDKDSQSFVFDLRFAGQQYDAISGMHHNLFRDYDPATGRYLQSDPIGLQGGLNTYRYVSNSPLLWTDPTGLLQWTELPAREMWGAVARGGLMETYPGDGIQGYEPNTLARTGIDWTVGVKCQCDMGQYRLNEFSVTIEPLVFFRSSYSTAKLTKEVRTDEYEHVKDLRMWMASARKRAAKMEKVLQANIHAAETECVAANHAEMGSFLAIGARKAVLRSSKRWDKPGEHMAVTGEPPL</sequence>
<dbReference type="NCBIfam" id="TIGR03696">
    <property type="entry name" value="Rhs_assc_core"/>
    <property type="match status" value="1"/>
</dbReference>